<dbReference type="Pfam" id="PF05194">
    <property type="entry name" value="UreE_C"/>
    <property type="match status" value="1"/>
</dbReference>
<sequence>MLTLTHRLSADVAIAVDLTLALTAEERARSRYQLATEAGQSVRLQLPRGTVLHHGDLLQAETGDVLVRIAAKPEPVLTVKAQTSLELLRAAYHLGNRHVALEITADYLRLSPDPVLQSMLEHLGLQVSAEIAAFQPEVGAYGHSGPSHAH</sequence>
<dbReference type="Proteomes" id="UP001464891">
    <property type="component" value="Unassembled WGS sequence"/>
</dbReference>
<dbReference type="Pfam" id="PF02814">
    <property type="entry name" value="UreE_N"/>
    <property type="match status" value="1"/>
</dbReference>
<keyword evidence="4 5" id="KW-0143">Chaperone</keyword>
<dbReference type="NCBIfam" id="NF009751">
    <property type="entry name" value="PRK13261.1-1"/>
    <property type="match status" value="1"/>
</dbReference>
<dbReference type="InterPro" id="IPR007864">
    <property type="entry name" value="UreE_C_dom"/>
</dbReference>
<evidence type="ECO:0000256" key="1">
    <source>
        <dbReference type="ARBA" id="ARBA00004496"/>
    </source>
</evidence>
<evidence type="ECO:0000256" key="4">
    <source>
        <dbReference type="ARBA" id="ARBA00023186"/>
    </source>
</evidence>
<keyword evidence="8" id="KW-1185">Reference proteome</keyword>
<evidence type="ECO:0000256" key="3">
    <source>
        <dbReference type="ARBA" id="ARBA00022596"/>
    </source>
</evidence>
<feature type="domain" description="UreE urease accessory N-terminal" evidence="6">
    <location>
        <begin position="1"/>
        <end position="67"/>
    </location>
</feature>
<keyword evidence="3 5" id="KW-0533">Nickel</keyword>
<protein>
    <recommendedName>
        <fullName evidence="5">Urease accessory protein UreE</fullName>
    </recommendedName>
</protein>
<dbReference type="InterPro" id="IPR012406">
    <property type="entry name" value="UreE"/>
</dbReference>
<dbReference type="RefSeq" id="WP_190432629.1">
    <property type="nucleotide sequence ID" value="NZ_JAMPKM010000007.1"/>
</dbReference>
<dbReference type="PIRSF" id="PIRSF036402">
    <property type="entry name" value="Ureas_acces_UreE"/>
    <property type="match status" value="1"/>
</dbReference>
<evidence type="ECO:0000313" key="7">
    <source>
        <dbReference type="EMBL" id="MEP0818162.1"/>
    </source>
</evidence>
<reference evidence="7 8" key="1">
    <citation type="submission" date="2022-04" db="EMBL/GenBank/DDBJ databases">
        <title>Positive selection, recombination, and allopatry shape intraspecific diversity of widespread and dominant cyanobacteria.</title>
        <authorList>
            <person name="Wei J."/>
            <person name="Shu W."/>
            <person name="Hu C."/>
        </authorList>
    </citation>
    <scope>NUCLEOTIDE SEQUENCE [LARGE SCALE GENOMIC DNA]</scope>
    <source>
        <strain evidence="7 8">GB2-A4</strain>
    </source>
</reference>
<dbReference type="InterPro" id="IPR004029">
    <property type="entry name" value="UreE_N"/>
</dbReference>
<organism evidence="7 8">
    <name type="scientific">Trichocoleus desertorum GB2-A4</name>
    <dbReference type="NCBI Taxonomy" id="2933944"/>
    <lineage>
        <taxon>Bacteria</taxon>
        <taxon>Bacillati</taxon>
        <taxon>Cyanobacteriota</taxon>
        <taxon>Cyanophyceae</taxon>
        <taxon>Leptolyngbyales</taxon>
        <taxon>Trichocoleusaceae</taxon>
        <taxon>Trichocoleus</taxon>
    </lineage>
</organism>
<accession>A0ABV0J8P6</accession>
<evidence type="ECO:0000256" key="5">
    <source>
        <dbReference type="HAMAP-Rule" id="MF_00822"/>
    </source>
</evidence>
<comment type="caution">
    <text evidence="7">The sequence shown here is derived from an EMBL/GenBank/DDBJ whole genome shotgun (WGS) entry which is preliminary data.</text>
</comment>
<gene>
    <name evidence="5 7" type="primary">ureE</name>
    <name evidence="7" type="ORF">NC998_13755</name>
</gene>
<evidence type="ECO:0000256" key="2">
    <source>
        <dbReference type="ARBA" id="ARBA00022490"/>
    </source>
</evidence>
<evidence type="ECO:0000259" key="6">
    <source>
        <dbReference type="SMART" id="SM00988"/>
    </source>
</evidence>
<comment type="function">
    <text evidence="5">Involved in urease metallocenter assembly. Binds nickel. Probably functions as a nickel donor during metallocenter assembly.</text>
</comment>
<dbReference type="SUPFAM" id="SSF69737">
    <property type="entry name" value="Urease metallochaperone UreE, C-terminal domain"/>
    <property type="match status" value="1"/>
</dbReference>
<dbReference type="EMBL" id="JAMPKM010000007">
    <property type="protein sequence ID" value="MEP0818162.1"/>
    <property type="molecule type" value="Genomic_DNA"/>
</dbReference>
<evidence type="ECO:0000313" key="8">
    <source>
        <dbReference type="Proteomes" id="UP001464891"/>
    </source>
</evidence>
<dbReference type="InterPro" id="IPR036118">
    <property type="entry name" value="UreE_N_sf"/>
</dbReference>
<dbReference type="CDD" id="cd00571">
    <property type="entry name" value="UreE"/>
    <property type="match status" value="1"/>
</dbReference>
<name>A0ABV0J8P6_9CYAN</name>
<proteinExistence type="inferred from homology"/>
<comment type="similarity">
    <text evidence="5">Belongs to the UreE family.</text>
</comment>
<dbReference type="Gene3D" id="2.60.260.20">
    <property type="entry name" value="Urease metallochaperone UreE, N-terminal domain"/>
    <property type="match status" value="1"/>
</dbReference>
<dbReference type="SUPFAM" id="SSF69287">
    <property type="entry name" value="Urease metallochaperone UreE, N-terminal domain"/>
    <property type="match status" value="1"/>
</dbReference>
<dbReference type="HAMAP" id="MF_00822">
    <property type="entry name" value="UreE"/>
    <property type="match status" value="1"/>
</dbReference>
<comment type="subcellular location">
    <subcellularLocation>
        <location evidence="1 5">Cytoplasm</location>
    </subcellularLocation>
</comment>
<dbReference type="SMART" id="SM00988">
    <property type="entry name" value="UreE_N"/>
    <property type="match status" value="1"/>
</dbReference>
<dbReference type="Gene3D" id="3.30.70.790">
    <property type="entry name" value="UreE, C-terminal domain"/>
    <property type="match status" value="1"/>
</dbReference>
<keyword evidence="2 5" id="KW-0963">Cytoplasm</keyword>